<sequence length="246" mass="28289">MAHAQQQAFSLPEILENILLQLPVRDLLVNAQLVCRDWNTAIKSPTLQRALFFLPVPGTQIQYSRFNPLLRKVFSPWFSKTQKKNVYARGKVFKDLDWYSSHEKIAAYAIKEASWRRMLPVQPPATTFQVDAVTSSRGGGSRRLGELQFEDGVRMGTLYDYAQKTVSRPISSFWVEWNMFPKADDDENSDTPFQEDAAWKPSPKVTMHTRHTVQCRRGMAGDVGPEFKSEGYQDLEITFVTVPRRR</sequence>
<dbReference type="AlphaFoldDB" id="A0A1L7WJA0"/>
<accession>A0A1L7WJA0</accession>
<evidence type="ECO:0000259" key="1">
    <source>
        <dbReference type="Pfam" id="PF00646"/>
    </source>
</evidence>
<organism evidence="2 3">
    <name type="scientific">Phialocephala subalpina</name>
    <dbReference type="NCBI Taxonomy" id="576137"/>
    <lineage>
        <taxon>Eukaryota</taxon>
        <taxon>Fungi</taxon>
        <taxon>Dikarya</taxon>
        <taxon>Ascomycota</taxon>
        <taxon>Pezizomycotina</taxon>
        <taxon>Leotiomycetes</taxon>
        <taxon>Helotiales</taxon>
        <taxon>Mollisiaceae</taxon>
        <taxon>Phialocephala</taxon>
        <taxon>Phialocephala fortinii species complex</taxon>
    </lineage>
</organism>
<dbReference type="Pfam" id="PF00646">
    <property type="entry name" value="F-box"/>
    <property type="match status" value="1"/>
</dbReference>
<proteinExistence type="predicted"/>
<reference evidence="2 3" key="1">
    <citation type="submission" date="2016-03" db="EMBL/GenBank/DDBJ databases">
        <authorList>
            <person name="Ploux O."/>
        </authorList>
    </citation>
    <scope>NUCLEOTIDE SEQUENCE [LARGE SCALE GENOMIC DNA]</scope>
    <source>
        <strain evidence="2 3">UAMH 11012</strain>
    </source>
</reference>
<dbReference type="Gene3D" id="1.20.1280.50">
    <property type="match status" value="1"/>
</dbReference>
<dbReference type="InterPro" id="IPR036047">
    <property type="entry name" value="F-box-like_dom_sf"/>
</dbReference>
<protein>
    <recommendedName>
        <fullName evidence="1">F-box domain-containing protein</fullName>
    </recommendedName>
</protein>
<evidence type="ECO:0000313" key="2">
    <source>
        <dbReference type="EMBL" id="CZR52842.1"/>
    </source>
</evidence>
<feature type="domain" description="F-box" evidence="1">
    <location>
        <begin position="11"/>
        <end position="46"/>
    </location>
</feature>
<dbReference type="STRING" id="576137.A0A1L7WJA0"/>
<dbReference type="OrthoDB" id="3800738at2759"/>
<dbReference type="InterPro" id="IPR001810">
    <property type="entry name" value="F-box_dom"/>
</dbReference>
<name>A0A1L7WJA0_9HELO</name>
<dbReference type="Proteomes" id="UP000184330">
    <property type="component" value="Unassembled WGS sequence"/>
</dbReference>
<keyword evidence="3" id="KW-1185">Reference proteome</keyword>
<gene>
    <name evidence="2" type="ORF">PAC_02719</name>
</gene>
<dbReference type="EMBL" id="FJOG01000003">
    <property type="protein sequence ID" value="CZR52842.1"/>
    <property type="molecule type" value="Genomic_DNA"/>
</dbReference>
<dbReference type="SUPFAM" id="SSF81383">
    <property type="entry name" value="F-box domain"/>
    <property type="match status" value="1"/>
</dbReference>
<evidence type="ECO:0000313" key="3">
    <source>
        <dbReference type="Proteomes" id="UP000184330"/>
    </source>
</evidence>